<dbReference type="VEuPathDB" id="FungiDB:ASPSYDRAFT_65715"/>
<feature type="signal peptide" evidence="1">
    <location>
        <begin position="1"/>
        <end position="18"/>
    </location>
</feature>
<dbReference type="AlphaFoldDB" id="A0A1L9TT09"/>
<dbReference type="Proteomes" id="UP000184356">
    <property type="component" value="Unassembled WGS sequence"/>
</dbReference>
<gene>
    <name evidence="2" type="ORF">ASPSYDRAFT_65715</name>
</gene>
<dbReference type="RefSeq" id="XP_040706383.1">
    <property type="nucleotide sequence ID" value="XM_040850323.1"/>
</dbReference>
<evidence type="ECO:0000256" key="1">
    <source>
        <dbReference type="SAM" id="SignalP"/>
    </source>
</evidence>
<sequence length="204" mass="21782">MKPSTVLALAPFLAAAYSKPVDRQPPRFDVVAVSEGPVQYRALATSSSFFYLGKGDGFTDSSCPPKVEEAGKCPPGKDTVLKDASTLDTVVPGQVIYVDSNYAVRATGPNGSYIEADGSHSKPDGIYTGFEYIPGTQRGQWDFQADGIDGFLACPYGNDIYQVFVNSPDAKPPRGQKLDTCVKFTAGAVEYDLPGNATAAAWEY</sequence>
<dbReference type="OrthoDB" id="4426300at2759"/>
<keyword evidence="3" id="KW-1185">Reference proteome</keyword>
<dbReference type="GeneID" id="63766396"/>
<accession>A0A1L9TT09</accession>
<evidence type="ECO:0000313" key="3">
    <source>
        <dbReference type="Proteomes" id="UP000184356"/>
    </source>
</evidence>
<name>A0A1L9TT09_9EURO</name>
<dbReference type="EMBL" id="KV878583">
    <property type="protein sequence ID" value="OJJ62577.1"/>
    <property type="molecule type" value="Genomic_DNA"/>
</dbReference>
<evidence type="ECO:0000313" key="2">
    <source>
        <dbReference type="EMBL" id="OJJ62577.1"/>
    </source>
</evidence>
<proteinExistence type="predicted"/>
<dbReference type="InterPro" id="IPR052820">
    <property type="entry name" value="PhiA_domain"/>
</dbReference>
<evidence type="ECO:0008006" key="4">
    <source>
        <dbReference type="Google" id="ProtNLM"/>
    </source>
</evidence>
<reference evidence="3" key="1">
    <citation type="journal article" date="2017" name="Genome Biol.">
        <title>Comparative genomics reveals high biological diversity and specific adaptations in the industrially and medically important fungal genus Aspergillus.</title>
        <authorList>
            <person name="de Vries R.P."/>
            <person name="Riley R."/>
            <person name="Wiebenga A."/>
            <person name="Aguilar-Osorio G."/>
            <person name="Amillis S."/>
            <person name="Uchima C.A."/>
            <person name="Anderluh G."/>
            <person name="Asadollahi M."/>
            <person name="Askin M."/>
            <person name="Barry K."/>
            <person name="Battaglia E."/>
            <person name="Bayram O."/>
            <person name="Benocci T."/>
            <person name="Braus-Stromeyer S.A."/>
            <person name="Caldana C."/>
            <person name="Canovas D."/>
            <person name="Cerqueira G.C."/>
            <person name="Chen F."/>
            <person name="Chen W."/>
            <person name="Choi C."/>
            <person name="Clum A."/>
            <person name="Dos Santos R.A."/>
            <person name="Damasio A.R."/>
            <person name="Diallinas G."/>
            <person name="Emri T."/>
            <person name="Fekete E."/>
            <person name="Flipphi M."/>
            <person name="Freyberg S."/>
            <person name="Gallo A."/>
            <person name="Gournas C."/>
            <person name="Habgood R."/>
            <person name="Hainaut M."/>
            <person name="Harispe M.L."/>
            <person name="Henrissat B."/>
            <person name="Hilden K.S."/>
            <person name="Hope R."/>
            <person name="Hossain A."/>
            <person name="Karabika E."/>
            <person name="Karaffa L."/>
            <person name="Karanyi Z."/>
            <person name="Krasevec N."/>
            <person name="Kuo A."/>
            <person name="Kusch H."/>
            <person name="LaButti K."/>
            <person name="Lagendijk E.L."/>
            <person name="Lapidus A."/>
            <person name="Levasseur A."/>
            <person name="Lindquist E."/>
            <person name="Lipzen A."/>
            <person name="Logrieco A.F."/>
            <person name="MacCabe A."/>
            <person name="Maekelae M.R."/>
            <person name="Malavazi I."/>
            <person name="Melin P."/>
            <person name="Meyer V."/>
            <person name="Mielnichuk N."/>
            <person name="Miskei M."/>
            <person name="Molnar A.P."/>
            <person name="Mule G."/>
            <person name="Ngan C.Y."/>
            <person name="Orejas M."/>
            <person name="Orosz E."/>
            <person name="Ouedraogo J.P."/>
            <person name="Overkamp K.M."/>
            <person name="Park H.-S."/>
            <person name="Perrone G."/>
            <person name="Piumi F."/>
            <person name="Punt P.J."/>
            <person name="Ram A.F."/>
            <person name="Ramon A."/>
            <person name="Rauscher S."/>
            <person name="Record E."/>
            <person name="Riano-Pachon D.M."/>
            <person name="Robert V."/>
            <person name="Roehrig J."/>
            <person name="Ruller R."/>
            <person name="Salamov A."/>
            <person name="Salih N.S."/>
            <person name="Samson R.A."/>
            <person name="Sandor E."/>
            <person name="Sanguinetti M."/>
            <person name="Schuetze T."/>
            <person name="Sepcic K."/>
            <person name="Shelest E."/>
            <person name="Sherlock G."/>
            <person name="Sophianopoulou V."/>
            <person name="Squina F.M."/>
            <person name="Sun H."/>
            <person name="Susca A."/>
            <person name="Todd R.B."/>
            <person name="Tsang A."/>
            <person name="Unkles S.E."/>
            <person name="van de Wiele N."/>
            <person name="van Rossen-Uffink D."/>
            <person name="Oliveira J.V."/>
            <person name="Vesth T.C."/>
            <person name="Visser J."/>
            <person name="Yu J.-H."/>
            <person name="Zhou M."/>
            <person name="Andersen M.R."/>
            <person name="Archer D.B."/>
            <person name="Baker S.E."/>
            <person name="Benoit I."/>
            <person name="Brakhage A.A."/>
            <person name="Braus G.H."/>
            <person name="Fischer R."/>
            <person name="Frisvad J.C."/>
            <person name="Goldman G.H."/>
            <person name="Houbraken J."/>
            <person name="Oakley B."/>
            <person name="Pocsi I."/>
            <person name="Scazzocchio C."/>
            <person name="Seiboth B."/>
            <person name="vanKuyk P.A."/>
            <person name="Wortman J."/>
            <person name="Dyer P.S."/>
            <person name="Grigoriev I.V."/>
        </authorList>
    </citation>
    <scope>NUCLEOTIDE SEQUENCE [LARGE SCALE GENOMIC DNA]</scope>
    <source>
        <strain evidence="3">CBS 593.65</strain>
    </source>
</reference>
<protein>
    <recommendedName>
        <fullName evidence="4">IgE-binding protein</fullName>
    </recommendedName>
</protein>
<organism evidence="2 3">
    <name type="scientific">Aspergillus sydowii CBS 593.65</name>
    <dbReference type="NCBI Taxonomy" id="1036612"/>
    <lineage>
        <taxon>Eukaryota</taxon>
        <taxon>Fungi</taxon>
        <taxon>Dikarya</taxon>
        <taxon>Ascomycota</taxon>
        <taxon>Pezizomycotina</taxon>
        <taxon>Eurotiomycetes</taxon>
        <taxon>Eurotiomycetidae</taxon>
        <taxon>Eurotiales</taxon>
        <taxon>Aspergillaceae</taxon>
        <taxon>Aspergillus</taxon>
        <taxon>Aspergillus subgen. Nidulantes</taxon>
    </lineage>
</organism>
<dbReference type="PANTHER" id="PTHR42047:SF1">
    <property type="entry name" value="PROTEIN, PUTATIVE (AFU_ORTHOLOGUE AFUA_6G03560)-RELATED"/>
    <property type="match status" value="1"/>
</dbReference>
<dbReference type="STRING" id="1036612.A0A1L9TT09"/>
<feature type="chain" id="PRO_5012611966" description="IgE-binding protein" evidence="1">
    <location>
        <begin position="19"/>
        <end position="204"/>
    </location>
</feature>
<dbReference type="PANTHER" id="PTHR42047">
    <property type="entry name" value="PROTEIN, PUTATIVE (AFU_ORTHOLOGUE AFUA_6G03560)-RELATED"/>
    <property type="match status" value="1"/>
</dbReference>
<keyword evidence="1" id="KW-0732">Signal</keyword>